<feature type="compositionally biased region" description="Polar residues" evidence="1">
    <location>
        <begin position="36"/>
        <end position="45"/>
    </location>
</feature>
<evidence type="ECO:0000313" key="4">
    <source>
        <dbReference type="Proteomes" id="UP000324974"/>
    </source>
</evidence>
<protein>
    <recommendedName>
        <fullName evidence="2">SAP domain-containing protein</fullName>
    </recommendedName>
</protein>
<evidence type="ECO:0000313" key="3">
    <source>
        <dbReference type="EMBL" id="QEL15469.1"/>
    </source>
</evidence>
<dbReference type="AlphaFoldDB" id="A0A5C1A823"/>
<feature type="compositionally biased region" description="Low complexity" evidence="1">
    <location>
        <begin position="22"/>
        <end position="32"/>
    </location>
</feature>
<feature type="domain" description="SAP" evidence="2">
    <location>
        <begin position="388"/>
        <end position="422"/>
    </location>
</feature>
<keyword evidence="4" id="KW-1185">Reference proteome</keyword>
<dbReference type="EMBL" id="CP042425">
    <property type="protein sequence ID" value="QEL15469.1"/>
    <property type="molecule type" value="Genomic_DNA"/>
</dbReference>
<reference evidence="4" key="1">
    <citation type="submission" date="2019-08" db="EMBL/GenBank/DDBJ databases">
        <title>Limnoglobus roseus gen. nov., sp. nov., a novel freshwater planctomycete with a giant genome from the family Gemmataceae.</title>
        <authorList>
            <person name="Kulichevskaya I.S."/>
            <person name="Naumoff D.G."/>
            <person name="Miroshnikov K."/>
            <person name="Ivanova A."/>
            <person name="Philippov D.A."/>
            <person name="Hakobyan A."/>
            <person name="Rijpstra I.C."/>
            <person name="Sinninghe Damste J.S."/>
            <person name="Liesack W."/>
            <person name="Dedysh S.N."/>
        </authorList>
    </citation>
    <scope>NUCLEOTIDE SEQUENCE [LARGE SCALE GENOMIC DNA]</scope>
    <source>
        <strain evidence="4">PX52</strain>
    </source>
</reference>
<dbReference type="OrthoDB" id="232872at2"/>
<dbReference type="KEGG" id="lrs:PX52LOC_02390"/>
<dbReference type="Proteomes" id="UP000324974">
    <property type="component" value="Chromosome"/>
</dbReference>
<accession>A0A5C1A823</accession>
<evidence type="ECO:0000256" key="1">
    <source>
        <dbReference type="SAM" id="MobiDB-lite"/>
    </source>
</evidence>
<proteinExistence type="predicted"/>
<organism evidence="3 4">
    <name type="scientific">Limnoglobus roseus</name>
    <dbReference type="NCBI Taxonomy" id="2598579"/>
    <lineage>
        <taxon>Bacteria</taxon>
        <taxon>Pseudomonadati</taxon>
        <taxon>Planctomycetota</taxon>
        <taxon>Planctomycetia</taxon>
        <taxon>Gemmatales</taxon>
        <taxon>Gemmataceae</taxon>
        <taxon>Limnoglobus</taxon>
    </lineage>
</organism>
<name>A0A5C1A823_9BACT</name>
<sequence>MTTTEEIAPAPITDNDPPPPIAAASEPAIDAPTIGTPDTASPTESGDQDAHAADEGEWEEVEVVESIDLTVPGGEQTTMKVARLRRKKRPVRTDAVELRLQGRRDVCKRIADIAPHMLKQTKLRLLTSYLDAKKLPIGKEDEDLTKFILAEASKLADRNRVLDAINTPGTGTNDLKAVIFAVLLQEETHSTPEYRLYEKVAEFEKLLVKRAKALDLADLKKADPDWWHCLDTYQVVLDAAWGNDGTISPDEARLLGVLRAHFGISMEDHWTIGALLKRFPKAKCVLHSPDEINEARKELQRLGLLWNYKNDDDQNIDVIPAEIAAVIRREYAGQELQTVNFRRLASHDAILASELRAVNHRAGGERAGNKAELIERVVASGAKPSELLNALDKEKLSAMCGGFGLKTSGAKAELISRLIEFYDDLTFEARETKDPREVWYANYELLAGRAYAELRAKKVITKDLDIEHQFEDATAFLFDVRLRVPCDMTRKDNKADGRLALEGGQTLLLDCKSAEGPVNLQDYLDGQFDGYLRKEQAAGKNPIGFLVIAPAFTPQSINLAYKYKARTNWDIALITAEGLRYLADRWAAAEPEKAFPVRLLNCTAVIDKDRAEVLLSLA</sequence>
<evidence type="ECO:0000259" key="2">
    <source>
        <dbReference type="PROSITE" id="PS50800"/>
    </source>
</evidence>
<dbReference type="InterPro" id="IPR003034">
    <property type="entry name" value="SAP_dom"/>
</dbReference>
<dbReference type="PROSITE" id="PS50800">
    <property type="entry name" value="SAP"/>
    <property type="match status" value="1"/>
</dbReference>
<gene>
    <name evidence="3" type="ORF">PX52LOC_02390</name>
</gene>
<feature type="region of interest" description="Disordered" evidence="1">
    <location>
        <begin position="1"/>
        <end position="57"/>
    </location>
</feature>
<dbReference type="RefSeq" id="WP_149110285.1">
    <property type="nucleotide sequence ID" value="NZ_CP042425.1"/>
</dbReference>
<dbReference type="Pfam" id="PF02037">
    <property type="entry name" value="SAP"/>
    <property type="match status" value="1"/>
</dbReference>